<evidence type="ECO:0000313" key="3">
    <source>
        <dbReference type="Proteomes" id="UP001529510"/>
    </source>
</evidence>
<protein>
    <submittedName>
        <fullName evidence="2">Uncharacterized protein</fullName>
    </submittedName>
</protein>
<dbReference type="Proteomes" id="UP001529510">
    <property type="component" value="Unassembled WGS sequence"/>
</dbReference>
<feature type="region of interest" description="Disordered" evidence="1">
    <location>
        <begin position="1"/>
        <end position="83"/>
    </location>
</feature>
<evidence type="ECO:0000256" key="1">
    <source>
        <dbReference type="SAM" id="MobiDB-lite"/>
    </source>
</evidence>
<organism evidence="2 3">
    <name type="scientific">Cirrhinus mrigala</name>
    <name type="common">Mrigala</name>
    <dbReference type="NCBI Taxonomy" id="683832"/>
    <lineage>
        <taxon>Eukaryota</taxon>
        <taxon>Metazoa</taxon>
        <taxon>Chordata</taxon>
        <taxon>Craniata</taxon>
        <taxon>Vertebrata</taxon>
        <taxon>Euteleostomi</taxon>
        <taxon>Actinopterygii</taxon>
        <taxon>Neopterygii</taxon>
        <taxon>Teleostei</taxon>
        <taxon>Ostariophysi</taxon>
        <taxon>Cypriniformes</taxon>
        <taxon>Cyprinidae</taxon>
        <taxon>Labeoninae</taxon>
        <taxon>Labeonini</taxon>
        <taxon>Cirrhinus</taxon>
    </lineage>
</organism>
<proteinExistence type="predicted"/>
<accession>A0ABD0MTC0</accession>
<evidence type="ECO:0000313" key="2">
    <source>
        <dbReference type="EMBL" id="KAL0153257.1"/>
    </source>
</evidence>
<reference evidence="2 3" key="1">
    <citation type="submission" date="2024-05" db="EMBL/GenBank/DDBJ databases">
        <title>Genome sequencing and assembly of Indian major carp, Cirrhinus mrigala (Hamilton, 1822).</title>
        <authorList>
            <person name="Mohindra V."/>
            <person name="Chowdhury L.M."/>
            <person name="Lal K."/>
            <person name="Jena J.K."/>
        </authorList>
    </citation>
    <scope>NUCLEOTIDE SEQUENCE [LARGE SCALE GENOMIC DNA]</scope>
    <source>
        <strain evidence="2">CM1030</strain>
        <tissue evidence="2">Blood</tissue>
    </source>
</reference>
<keyword evidence="3" id="KW-1185">Reference proteome</keyword>
<dbReference type="EMBL" id="JAMKFB020000123">
    <property type="protein sequence ID" value="KAL0153257.1"/>
    <property type="molecule type" value="Genomic_DNA"/>
</dbReference>
<name>A0ABD0MTC0_CIRMR</name>
<gene>
    <name evidence="2" type="ORF">M9458_051432</name>
</gene>
<dbReference type="AlphaFoldDB" id="A0ABD0MTC0"/>
<feature type="compositionally biased region" description="Basic and acidic residues" evidence="1">
    <location>
        <begin position="73"/>
        <end position="83"/>
    </location>
</feature>
<sequence length="83" mass="8915">RQIHAAIPTAAVASAKAGTEPRGLRRIPSSKRALQERSVCSENAGSQLPRELTQPASPRVLTQRGKGCSAGFRPRERALDLAR</sequence>
<comment type="caution">
    <text evidence="2">The sequence shown here is derived from an EMBL/GenBank/DDBJ whole genome shotgun (WGS) entry which is preliminary data.</text>
</comment>
<feature type="non-terminal residue" evidence="2">
    <location>
        <position position="1"/>
    </location>
</feature>